<dbReference type="PANTHER" id="PTHR21089">
    <property type="entry name" value="SHIKIMATE DEHYDROGENASE"/>
    <property type="match status" value="1"/>
</dbReference>
<comment type="pathway">
    <text evidence="1 7">Metabolic intermediate biosynthesis; chorismate biosynthesis; chorismate from D-erythrose 4-phosphate and phosphoenolpyruvate: step 4/7.</text>
</comment>
<evidence type="ECO:0000256" key="4">
    <source>
        <dbReference type="ARBA" id="ARBA00022857"/>
    </source>
</evidence>
<evidence type="ECO:0000256" key="2">
    <source>
        <dbReference type="ARBA" id="ARBA00012962"/>
    </source>
</evidence>
<name>A0A9D1UGD1_9FIRM</name>
<dbReference type="CDD" id="cd01065">
    <property type="entry name" value="NAD_bind_Shikimate_DH"/>
    <property type="match status" value="1"/>
</dbReference>
<feature type="binding site" evidence="7">
    <location>
        <position position="84"/>
    </location>
    <ligand>
        <name>shikimate</name>
        <dbReference type="ChEBI" id="CHEBI:36208"/>
    </ligand>
</feature>
<feature type="domain" description="SDH C-terminal" evidence="9">
    <location>
        <begin position="236"/>
        <end position="266"/>
    </location>
</feature>
<comment type="caution">
    <text evidence="7">Lacks conserved residue(s) required for the propagation of feature annotation.</text>
</comment>
<keyword evidence="6 7" id="KW-0057">Aromatic amino acid biosynthesis</keyword>
<feature type="binding site" evidence="7">
    <location>
        <position position="236"/>
    </location>
    <ligand>
        <name>NADP(+)</name>
        <dbReference type="ChEBI" id="CHEBI:58349"/>
    </ligand>
</feature>
<sequence length="275" mass="30001">MEKYGLLGCPLGHSLSPFIHKCLFDITGRQCEYGLYELDESALRTNIDSLMSLCGFNVTIPHKINIIKYLDSLDEKAALFGAVNTVKTGERTVGYNTDCIGFLRALDGAGIVLGGKTLLCGTGGAARMAAFEAALHGCALTLAYRQGSESKAKRIRSEIKEKLNKDIIIKEYACLEEGWDLIVNATSAGMYPNINTCAVPENIVQSASAVYDIVYNPGETQLLKCAKETGIRYANGLSMLVWQAAVAQEIWTGAEFSADAVEKVIRKTEKELLRR</sequence>
<dbReference type="Pfam" id="PF08501">
    <property type="entry name" value="Shikimate_dh_N"/>
    <property type="match status" value="1"/>
</dbReference>
<evidence type="ECO:0000313" key="10">
    <source>
        <dbReference type="EMBL" id="HIW85470.1"/>
    </source>
</evidence>
<feature type="binding site" evidence="7">
    <location>
        <position position="59"/>
    </location>
    <ligand>
        <name>shikimate</name>
        <dbReference type="ChEBI" id="CHEBI:36208"/>
    </ligand>
</feature>
<dbReference type="InterPro" id="IPR011342">
    <property type="entry name" value="Shikimate_DH"/>
</dbReference>
<dbReference type="InterPro" id="IPR036291">
    <property type="entry name" value="NAD(P)-bd_dom_sf"/>
</dbReference>
<dbReference type="EMBL" id="DXGE01000012">
    <property type="protein sequence ID" value="HIW85470.1"/>
    <property type="molecule type" value="Genomic_DNA"/>
</dbReference>
<dbReference type="Gene3D" id="3.40.50.720">
    <property type="entry name" value="NAD(P)-binding Rossmann-like Domain"/>
    <property type="match status" value="1"/>
</dbReference>
<gene>
    <name evidence="7 10" type="primary">aroE</name>
    <name evidence="10" type="ORF">IAA48_03150</name>
</gene>
<dbReference type="AlphaFoldDB" id="A0A9D1UGD1"/>
<evidence type="ECO:0000256" key="1">
    <source>
        <dbReference type="ARBA" id="ARBA00004871"/>
    </source>
</evidence>
<dbReference type="GO" id="GO:0019632">
    <property type="term" value="P:shikimate metabolic process"/>
    <property type="evidence" value="ECO:0007669"/>
    <property type="project" value="InterPro"/>
</dbReference>
<feature type="active site" description="Proton acceptor" evidence="7">
    <location>
        <position position="63"/>
    </location>
</feature>
<feature type="binding site" evidence="7">
    <location>
        <position position="215"/>
    </location>
    <ligand>
        <name>shikimate</name>
        <dbReference type="ChEBI" id="CHEBI:36208"/>
    </ligand>
</feature>
<evidence type="ECO:0000256" key="5">
    <source>
        <dbReference type="ARBA" id="ARBA00023002"/>
    </source>
</evidence>
<comment type="subunit">
    <text evidence="7">Homodimer.</text>
</comment>
<dbReference type="Proteomes" id="UP000824205">
    <property type="component" value="Unassembled WGS sequence"/>
</dbReference>
<dbReference type="NCBIfam" id="TIGR00507">
    <property type="entry name" value="aroE"/>
    <property type="match status" value="1"/>
</dbReference>
<dbReference type="SUPFAM" id="SSF51735">
    <property type="entry name" value="NAD(P)-binding Rossmann-fold domains"/>
    <property type="match status" value="1"/>
</dbReference>
<comment type="function">
    <text evidence="7">Involved in the biosynthesis of the chorismate, which leads to the biosynthesis of aromatic amino acids. Catalyzes the reversible NADPH linked reduction of 3-dehydroshikimate (DHSA) to yield shikimate (SA).</text>
</comment>
<keyword evidence="5 7" id="KW-0560">Oxidoreductase</keyword>
<dbReference type="InterPro" id="IPR013708">
    <property type="entry name" value="Shikimate_DH-bd_N"/>
</dbReference>
<comment type="caution">
    <text evidence="10">The sequence shown here is derived from an EMBL/GenBank/DDBJ whole genome shotgun (WGS) entry which is preliminary data.</text>
</comment>
<dbReference type="GO" id="GO:0009073">
    <property type="term" value="P:aromatic amino acid family biosynthetic process"/>
    <property type="evidence" value="ECO:0007669"/>
    <property type="project" value="UniProtKB-KW"/>
</dbReference>
<dbReference type="GO" id="GO:0004764">
    <property type="term" value="F:shikimate 3-dehydrogenase (NADP+) activity"/>
    <property type="evidence" value="ECO:0007669"/>
    <property type="project" value="UniProtKB-UniRule"/>
</dbReference>
<keyword evidence="4 7" id="KW-0521">NADP</keyword>
<comment type="catalytic activity">
    <reaction evidence="7">
        <text>shikimate + NADP(+) = 3-dehydroshikimate + NADPH + H(+)</text>
        <dbReference type="Rhea" id="RHEA:17737"/>
        <dbReference type="ChEBI" id="CHEBI:15378"/>
        <dbReference type="ChEBI" id="CHEBI:16630"/>
        <dbReference type="ChEBI" id="CHEBI:36208"/>
        <dbReference type="ChEBI" id="CHEBI:57783"/>
        <dbReference type="ChEBI" id="CHEBI:58349"/>
        <dbReference type="EC" id="1.1.1.25"/>
    </reaction>
</comment>
<dbReference type="HAMAP" id="MF_00222">
    <property type="entry name" value="Shikimate_DH_AroE"/>
    <property type="match status" value="1"/>
</dbReference>
<feature type="binding site" evidence="7">
    <location>
        <position position="75"/>
    </location>
    <ligand>
        <name>NADP(+)</name>
        <dbReference type="ChEBI" id="CHEBI:58349"/>
    </ligand>
</feature>
<feature type="binding site" evidence="7">
    <location>
        <begin position="14"/>
        <end position="16"/>
    </location>
    <ligand>
        <name>shikimate</name>
        <dbReference type="ChEBI" id="CHEBI:36208"/>
    </ligand>
</feature>
<reference evidence="10" key="2">
    <citation type="submission" date="2021-04" db="EMBL/GenBank/DDBJ databases">
        <authorList>
            <person name="Gilroy R."/>
        </authorList>
    </citation>
    <scope>NUCLEOTIDE SEQUENCE</scope>
    <source>
        <strain evidence="10">421</strain>
    </source>
</reference>
<dbReference type="Gene3D" id="3.40.50.10860">
    <property type="entry name" value="Leucine Dehydrogenase, chain A, domain 1"/>
    <property type="match status" value="1"/>
</dbReference>
<accession>A0A9D1UGD1</accession>
<evidence type="ECO:0000313" key="11">
    <source>
        <dbReference type="Proteomes" id="UP000824205"/>
    </source>
</evidence>
<evidence type="ECO:0000256" key="7">
    <source>
        <dbReference type="HAMAP-Rule" id="MF_00222"/>
    </source>
</evidence>
<dbReference type="PANTHER" id="PTHR21089:SF1">
    <property type="entry name" value="BIFUNCTIONAL 3-DEHYDROQUINATE DEHYDRATASE_SHIKIMATE DEHYDROGENASE, CHLOROPLASTIC"/>
    <property type="match status" value="1"/>
</dbReference>
<feature type="domain" description="Shikimate dehydrogenase substrate binding N-terminal" evidence="8">
    <location>
        <begin position="6"/>
        <end position="86"/>
    </location>
</feature>
<dbReference type="InterPro" id="IPR046346">
    <property type="entry name" value="Aminoacid_DH-like_N_sf"/>
</dbReference>
<evidence type="ECO:0000259" key="9">
    <source>
        <dbReference type="Pfam" id="PF18317"/>
    </source>
</evidence>
<evidence type="ECO:0000256" key="6">
    <source>
        <dbReference type="ARBA" id="ARBA00023141"/>
    </source>
</evidence>
<keyword evidence="3 7" id="KW-0028">Amino-acid biosynthesis</keyword>
<feature type="binding site" evidence="7">
    <location>
        <position position="98"/>
    </location>
    <ligand>
        <name>shikimate</name>
        <dbReference type="ChEBI" id="CHEBI:36208"/>
    </ligand>
</feature>
<dbReference type="Pfam" id="PF18317">
    <property type="entry name" value="SDH_C"/>
    <property type="match status" value="1"/>
</dbReference>
<reference evidence="10" key="1">
    <citation type="journal article" date="2021" name="PeerJ">
        <title>Extensive microbial diversity within the chicken gut microbiome revealed by metagenomics and culture.</title>
        <authorList>
            <person name="Gilroy R."/>
            <person name="Ravi A."/>
            <person name="Getino M."/>
            <person name="Pursley I."/>
            <person name="Horton D.L."/>
            <person name="Alikhan N.F."/>
            <person name="Baker D."/>
            <person name="Gharbi K."/>
            <person name="Hall N."/>
            <person name="Watson M."/>
            <person name="Adriaenssens E.M."/>
            <person name="Foster-Nyarko E."/>
            <person name="Jarju S."/>
            <person name="Secka A."/>
            <person name="Antonio M."/>
            <person name="Oren A."/>
            <person name="Chaudhuri R.R."/>
            <person name="La Ragione R."/>
            <person name="Hildebrand F."/>
            <person name="Pallen M.J."/>
        </authorList>
    </citation>
    <scope>NUCLEOTIDE SEQUENCE</scope>
    <source>
        <strain evidence="10">421</strain>
    </source>
</reference>
<feature type="binding site" evidence="7">
    <location>
        <position position="243"/>
    </location>
    <ligand>
        <name>shikimate</name>
        <dbReference type="ChEBI" id="CHEBI:36208"/>
    </ligand>
</feature>
<dbReference type="EC" id="1.1.1.25" evidence="2 7"/>
<evidence type="ECO:0000256" key="3">
    <source>
        <dbReference type="ARBA" id="ARBA00022605"/>
    </source>
</evidence>
<dbReference type="GO" id="GO:0050661">
    <property type="term" value="F:NADP binding"/>
    <property type="evidence" value="ECO:0007669"/>
    <property type="project" value="InterPro"/>
</dbReference>
<evidence type="ECO:0000259" key="8">
    <source>
        <dbReference type="Pfam" id="PF08501"/>
    </source>
</evidence>
<comment type="similarity">
    <text evidence="7">Belongs to the shikimate dehydrogenase family.</text>
</comment>
<dbReference type="InterPro" id="IPR022893">
    <property type="entry name" value="Shikimate_DH_fam"/>
</dbReference>
<organism evidence="10 11">
    <name type="scientific">Candidatus Eubacterium faecipullorum</name>
    <dbReference type="NCBI Taxonomy" id="2838571"/>
    <lineage>
        <taxon>Bacteria</taxon>
        <taxon>Bacillati</taxon>
        <taxon>Bacillota</taxon>
        <taxon>Clostridia</taxon>
        <taxon>Eubacteriales</taxon>
        <taxon>Eubacteriaceae</taxon>
        <taxon>Eubacterium</taxon>
    </lineage>
</organism>
<proteinExistence type="inferred from homology"/>
<dbReference type="InterPro" id="IPR041121">
    <property type="entry name" value="SDH_C"/>
</dbReference>
<feature type="binding site" evidence="7">
    <location>
        <position position="213"/>
    </location>
    <ligand>
        <name>NADP(+)</name>
        <dbReference type="ChEBI" id="CHEBI:58349"/>
    </ligand>
</feature>
<dbReference type="GO" id="GO:0009423">
    <property type="term" value="P:chorismate biosynthetic process"/>
    <property type="evidence" value="ECO:0007669"/>
    <property type="project" value="UniProtKB-UniRule"/>
</dbReference>
<protein>
    <recommendedName>
        <fullName evidence="2 7">Shikimate dehydrogenase (NADP(+))</fullName>
        <shortName evidence="7">SDH</shortName>
        <ecNumber evidence="2 7">1.1.1.25</ecNumber>
    </recommendedName>
</protein>
<dbReference type="GO" id="GO:0008652">
    <property type="term" value="P:amino acid biosynthetic process"/>
    <property type="evidence" value="ECO:0007669"/>
    <property type="project" value="UniProtKB-KW"/>
</dbReference>
<dbReference type="SUPFAM" id="SSF53223">
    <property type="entry name" value="Aminoacid dehydrogenase-like, N-terminal domain"/>
    <property type="match status" value="1"/>
</dbReference>